<name>A0A6L9XW77_9MICO</name>
<protein>
    <submittedName>
        <fullName evidence="1">HAD family phosphatase</fullName>
    </submittedName>
</protein>
<dbReference type="GO" id="GO:0005829">
    <property type="term" value="C:cytosol"/>
    <property type="evidence" value="ECO:0007669"/>
    <property type="project" value="TreeGrafter"/>
</dbReference>
<dbReference type="GO" id="GO:0016791">
    <property type="term" value="F:phosphatase activity"/>
    <property type="evidence" value="ECO:0007669"/>
    <property type="project" value="TreeGrafter"/>
</dbReference>
<dbReference type="InterPro" id="IPR023214">
    <property type="entry name" value="HAD_sf"/>
</dbReference>
<dbReference type="Proteomes" id="UP000474967">
    <property type="component" value="Unassembled WGS sequence"/>
</dbReference>
<dbReference type="Gene3D" id="3.40.50.1000">
    <property type="entry name" value="HAD superfamily/HAD-like"/>
    <property type="match status" value="1"/>
</dbReference>
<keyword evidence="2" id="KW-1185">Reference proteome</keyword>
<sequence>MVADERLLIALDVDGTLIHEDETVGRAVADAVARVREAGHEVMLATGRSWETAAPIHERFGLDSEFVVCANGALTMQRDPEAPLGYRREFVEVFDPSDVLEMIRPHLPSGSFMVEDPTGFRRYTAGMSEWELANGEEVPFEELSAHPATRVVVISPQHDEEEFLSIVERMGLHKVSYSIGWTAWLDIAPDGVNKATALERVRERLGIDRANLVAVGDGRNDLDMLRWAGAEGRSFAMGQAPDDVKAAATDVTGPVVDDGLAQALDGL</sequence>
<dbReference type="InterPro" id="IPR006379">
    <property type="entry name" value="HAD-SF_hydro_IIB"/>
</dbReference>
<dbReference type="PANTHER" id="PTHR10000:SF8">
    <property type="entry name" value="HAD SUPERFAMILY HYDROLASE-LIKE, TYPE 3"/>
    <property type="match status" value="1"/>
</dbReference>
<dbReference type="Pfam" id="PF08282">
    <property type="entry name" value="Hydrolase_3"/>
    <property type="match status" value="1"/>
</dbReference>
<evidence type="ECO:0000313" key="1">
    <source>
        <dbReference type="EMBL" id="NEN05633.1"/>
    </source>
</evidence>
<evidence type="ECO:0000313" key="2">
    <source>
        <dbReference type="Proteomes" id="UP000474967"/>
    </source>
</evidence>
<dbReference type="EMBL" id="JAAGWY010000001">
    <property type="protein sequence ID" value="NEN05633.1"/>
    <property type="molecule type" value="Genomic_DNA"/>
</dbReference>
<dbReference type="PANTHER" id="PTHR10000">
    <property type="entry name" value="PHOSPHOSERINE PHOSPHATASE"/>
    <property type="match status" value="1"/>
</dbReference>
<organism evidence="1 2">
    <name type="scientific">Leifsonia tongyongensis</name>
    <dbReference type="NCBI Taxonomy" id="1268043"/>
    <lineage>
        <taxon>Bacteria</taxon>
        <taxon>Bacillati</taxon>
        <taxon>Actinomycetota</taxon>
        <taxon>Actinomycetes</taxon>
        <taxon>Micrococcales</taxon>
        <taxon>Microbacteriaceae</taxon>
        <taxon>Leifsonia</taxon>
    </lineage>
</organism>
<gene>
    <name evidence="1" type="ORF">G3T36_07075</name>
</gene>
<dbReference type="SUPFAM" id="SSF56784">
    <property type="entry name" value="HAD-like"/>
    <property type="match status" value="1"/>
</dbReference>
<dbReference type="RefSeq" id="WP_163288820.1">
    <property type="nucleotide sequence ID" value="NZ_JAAGWY010000001.1"/>
</dbReference>
<dbReference type="InterPro" id="IPR036412">
    <property type="entry name" value="HAD-like_sf"/>
</dbReference>
<comment type="caution">
    <text evidence="1">The sequence shown here is derived from an EMBL/GenBank/DDBJ whole genome shotgun (WGS) entry which is preliminary data.</text>
</comment>
<dbReference type="NCBIfam" id="TIGR01484">
    <property type="entry name" value="HAD-SF-IIB"/>
    <property type="match status" value="1"/>
</dbReference>
<dbReference type="Gene3D" id="3.30.1240.10">
    <property type="match status" value="1"/>
</dbReference>
<dbReference type="GO" id="GO:0000287">
    <property type="term" value="F:magnesium ion binding"/>
    <property type="evidence" value="ECO:0007669"/>
    <property type="project" value="TreeGrafter"/>
</dbReference>
<reference evidence="1 2" key="1">
    <citation type="journal article" date="2014" name="J. Microbiol.">
        <title>Diaminobutyricibacter tongyongensis gen. nov., sp. nov. and Homoserinibacter gongjuensis gen. nov., sp. nov. belong to the family Microbacteriaceae.</title>
        <authorList>
            <person name="Kim S.J."/>
            <person name="Ahn J.H."/>
            <person name="Weon H.Y."/>
            <person name="Hamada M."/>
            <person name="Suzuki K."/>
            <person name="Kwon S.W."/>
        </authorList>
    </citation>
    <scope>NUCLEOTIDE SEQUENCE [LARGE SCALE GENOMIC DNA]</scope>
    <source>
        <strain evidence="1 2">NBRC 108724</strain>
    </source>
</reference>
<dbReference type="AlphaFoldDB" id="A0A6L9XW77"/>
<accession>A0A6L9XW77</accession>
<proteinExistence type="predicted"/>